<protein>
    <submittedName>
        <fullName evidence="1">RCG63596</fullName>
    </submittedName>
</protein>
<evidence type="ECO:0000313" key="1">
    <source>
        <dbReference type="EMBL" id="EDM10484.1"/>
    </source>
</evidence>
<reference evidence="1 2" key="1">
    <citation type="submission" date="2005-09" db="EMBL/GenBank/DDBJ databases">
        <authorList>
            <person name="Mural R.J."/>
            <person name="Li P.W."/>
            <person name="Adams M.D."/>
            <person name="Amanatides P.G."/>
            <person name="Baden-Tillson H."/>
            <person name="Barnstead M."/>
            <person name="Chin S.H."/>
            <person name="Dew I."/>
            <person name="Evans C.A."/>
            <person name="Ferriera S."/>
            <person name="Flanigan M."/>
            <person name="Fosler C."/>
            <person name="Glodek A."/>
            <person name="Gu Z."/>
            <person name="Holt R.A."/>
            <person name="Jennings D."/>
            <person name="Kraft C.L."/>
            <person name="Lu F."/>
            <person name="Nguyen T."/>
            <person name="Nusskern D.R."/>
            <person name="Pfannkoch C.M."/>
            <person name="Sitter C."/>
            <person name="Sutton G.G."/>
            <person name="Venter J.C."/>
            <person name="Wang Z."/>
            <person name="Woodage T."/>
            <person name="Zheng X.H."/>
            <person name="Zhong F."/>
        </authorList>
    </citation>
    <scope>NUCLEOTIDE SEQUENCE [LARGE SCALE GENOMIC DNA]</scope>
    <source>
        <strain>BN</strain>
        <strain evidence="2">Sprague-Dawley</strain>
    </source>
</reference>
<proteinExistence type="predicted"/>
<sequence>MFSECICFWVKGRSFFFFSFSFFFFFPELGTEPRALHLLGKRSTAELNPQPLGRSFCFLSVTLRILLPEGRRESIHPELPVKTGIFYSTF</sequence>
<accession>A6J823</accession>
<evidence type="ECO:0000313" key="2">
    <source>
        <dbReference type="Proteomes" id="UP000234681"/>
    </source>
</evidence>
<dbReference type="AlphaFoldDB" id="A6J823"/>
<feature type="non-terminal residue" evidence="1">
    <location>
        <position position="90"/>
    </location>
</feature>
<dbReference type="EMBL" id="CH473978">
    <property type="protein sequence ID" value="EDM10484.1"/>
    <property type="molecule type" value="Genomic_DNA"/>
</dbReference>
<dbReference type="Proteomes" id="UP000234681">
    <property type="component" value="Chromosome 5"/>
</dbReference>
<name>A6J823_RAT</name>
<organism evidence="1 2">
    <name type="scientific">Rattus norvegicus</name>
    <name type="common">Rat</name>
    <dbReference type="NCBI Taxonomy" id="10116"/>
    <lineage>
        <taxon>Eukaryota</taxon>
        <taxon>Metazoa</taxon>
        <taxon>Chordata</taxon>
        <taxon>Craniata</taxon>
        <taxon>Vertebrata</taxon>
        <taxon>Euteleostomi</taxon>
        <taxon>Mammalia</taxon>
        <taxon>Eutheria</taxon>
        <taxon>Euarchontoglires</taxon>
        <taxon>Glires</taxon>
        <taxon>Rodentia</taxon>
        <taxon>Myomorpha</taxon>
        <taxon>Muroidea</taxon>
        <taxon>Muridae</taxon>
        <taxon>Murinae</taxon>
        <taxon>Rattus</taxon>
    </lineage>
</organism>
<gene>
    <name evidence="1" type="ORF">rCG_63596</name>
</gene>